<dbReference type="InterPro" id="IPR027417">
    <property type="entry name" value="P-loop_NTPase"/>
</dbReference>
<comment type="caution">
    <text evidence="6">The sequence shown here is derived from an EMBL/GenBank/DDBJ whole genome shotgun (WGS) entry which is preliminary data.</text>
</comment>
<dbReference type="SMART" id="SM00382">
    <property type="entry name" value="AAA"/>
    <property type="match status" value="1"/>
</dbReference>
<dbReference type="GO" id="GO:0005524">
    <property type="term" value="F:ATP binding"/>
    <property type="evidence" value="ECO:0007669"/>
    <property type="project" value="UniProtKB-KW"/>
</dbReference>
<dbReference type="VEuPathDB" id="ToxoDB:TGRUB_234420"/>
<sequence>MFFPSVGGSGAAGAAPTLTSQKVNLPGKDDDITGKFDPTALERGAKALKELDSSPNAAKAFEVTKLQEQTKQKQLQKEMEELATVRARAQAEHTRAEAEERRKTINHAQEQERVTAQYRAQLEAEAYQKKLQDQQKQNEVWLEQQHQQFLRQQELRKRQEQELLEMRRQQMREEKALEREVMRERIQEETKGRIKQERENVDIHLREMRAKAAEFRKTRLETLQTVFSGVGNAFNELMSDRSRLATLVGSLSLLACGVYGARTGAHLAGKYWESRLGKPPLVRETSRWVFSKSFFSPLRFLRGKPKKDFQEKIVLEEELAERLQWTTNSLIASKANGTPFRHMLLYGAPGTGKTLFARTLARESGMDYAIMTGGDVGPLGMDAPNEINKLFSWANKSRKGLLLFIDEADAFLRQGRGTARGMSEDMRNALSAFLHHTGTENDKFCVILATNCREILDRAVLDRVDEQFEFPLPAVEERKRMLKQFLDEYIHRTTPTGRKIVVDENIDDAFVCEMAEKTEGFSGRQLAKLVIAFQAAVFGSGTNTLTRGMAETVLSWKLAHFDQDIDTVERRSREQKLSGAQTEASTQI</sequence>
<gene>
    <name evidence="6" type="ORF">TGRUB_234420</name>
</gene>
<dbReference type="EMBL" id="AFYV02002650">
    <property type="protein sequence ID" value="KFG58071.1"/>
    <property type="molecule type" value="Genomic_DNA"/>
</dbReference>
<dbReference type="OrthoDB" id="199596at2759"/>
<dbReference type="Proteomes" id="UP000028834">
    <property type="component" value="Unassembled WGS sequence"/>
</dbReference>
<feature type="region of interest" description="Disordered" evidence="4">
    <location>
        <begin position="1"/>
        <end position="35"/>
    </location>
</feature>
<dbReference type="InterPro" id="IPR003593">
    <property type="entry name" value="AAA+_ATPase"/>
</dbReference>
<dbReference type="Gene3D" id="3.40.50.300">
    <property type="entry name" value="P-loop containing nucleotide triphosphate hydrolases"/>
    <property type="match status" value="1"/>
</dbReference>
<evidence type="ECO:0000313" key="7">
    <source>
        <dbReference type="Proteomes" id="UP000028834"/>
    </source>
</evidence>
<dbReference type="GO" id="GO:0016887">
    <property type="term" value="F:ATP hydrolysis activity"/>
    <property type="evidence" value="ECO:0007669"/>
    <property type="project" value="InterPro"/>
</dbReference>
<keyword evidence="3" id="KW-0175">Coiled coil</keyword>
<dbReference type="SUPFAM" id="SSF52540">
    <property type="entry name" value="P-loop containing nucleoside triphosphate hydrolases"/>
    <property type="match status" value="1"/>
</dbReference>
<evidence type="ECO:0000256" key="4">
    <source>
        <dbReference type="SAM" id="MobiDB-lite"/>
    </source>
</evidence>
<dbReference type="GO" id="GO:0007005">
    <property type="term" value="P:mitochondrion organization"/>
    <property type="evidence" value="ECO:0007669"/>
    <property type="project" value="TreeGrafter"/>
</dbReference>
<dbReference type="GO" id="GO:0005739">
    <property type="term" value="C:mitochondrion"/>
    <property type="evidence" value="ECO:0007669"/>
    <property type="project" value="TreeGrafter"/>
</dbReference>
<evidence type="ECO:0000313" key="6">
    <source>
        <dbReference type="EMBL" id="KFG58071.1"/>
    </source>
</evidence>
<dbReference type="InterPro" id="IPR003959">
    <property type="entry name" value="ATPase_AAA_core"/>
</dbReference>
<dbReference type="InterPro" id="IPR021911">
    <property type="entry name" value="ATAD3_N"/>
</dbReference>
<feature type="coiled-coil region" evidence="3">
    <location>
        <begin position="72"/>
        <end position="187"/>
    </location>
</feature>
<reference evidence="6 7" key="1">
    <citation type="submission" date="2014-05" db="EMBL/GenBank/DDBJ databases">
        <authorList>
            <person name="Sibley D."/>
            <person name="Venepally P."/>
            <person name="Karamycheva S."/>
            <person name="Hadjithomas M."/>
            <person name="Khan A."/>
            <person name="Brunk B."/>
            <person name="Roos D."/>
            <person name="Caler E."/>
            <person name="Lorenzi H."/>
        </authorList>
    </citation>
    <scope>NUCLEOTIDE SEQUENCE [LARGE SCALE GENOMIC DNA]</scope>
    <source>
        <strain evidence="6 7">RUB</strain>
    </source>
</reference>
<evidence type="ECO:0000256" key="2">
    <source>
        <dbReference type="ARBA" id="ARBA00022840"/>
    </source>
</evidence>
<dbReference type="PANTHER" id="PTHR23075:SF12">
    <property type="entry name" value="AAA+ ATPASE DOMAIN-CONTAINING PROTEIN"/>
    <property type="match status" value="1"/>
</dbReference>
<feature type="domain" description="AAA+ ATPase" evidence="5">
    <location>
        <begin position="339"/>
        <end position="474"/>
    </location>
</feature>
<organism evidence="6 7">
    <name type="scientific">Toxoplasma gondii RUB</name>
    <dbReference type="NCBI Taxonomy" id="935652"/>
    <lineage>
        <taxon>Eukaryota</taxon>
        <taxon>Sar</taxon>
        <taxon>Alveolata</taxon>
        <taxon>Apicomplexa</taxon>
        <taxon>Conoidasida</taxon>
        <taxon>Coccidia</taxon>
        <taxon>Eucoccidiorida</taxon>
        <taxon>Eimeriorina</taxon>
        <taxon>Sarcocystidae</taxon>
        <taxon>Toxoplasma</taxon>
    </lineage>
</organism>
<accession>A0A086LN53</accession>
<keyword evidence="2" id="KW-0067">ATP-binding</keyword>
<dbReference type="Pfam" id="PF12037">
    <property type="entry name" value="ATAD3_N"/>
    <property type="match status" value="1"/>
</dbReference>
<dbReference type="EC" id="3.6.1.3" evidence="6"/>
<evidence type="ECO:0000259" key="5">
    <source>
        <dbReference type="SMART" id="SM00382"/>
    </source>
</evidence>
<proteinExistence type="predicted"/>
<protein>
    <submittedName>
        <fullName evidence="6">ATPase, AAA family protein</fullName>
        <ecNumber evidence="6">3.6.1.3</ecNumber>
    </submittedName>
</protein>
<dbReference type="PANTHER" id="PTHR23075">
    <property type="entry name" value="PUTATIVE ATP-ASE"/>
    <property type="match status" value="1"/>
</dbReference>
<dbReference type="GO" id="GO:0008270">
    <property type="term" value="F:zinc ion binding"/>
    <property type="evidence" value="ECO:0007669"/>
    <property type="project" value="TreeGrafter"/>
</dbReference>
<evidence type="ECO:0000256" key="1">
    <source>
        <dbReference type="ARBA" id="ARBA00022741"/>
    </source>
</evidence>
<evidence type="ECO:0000256" key="3">
    <source>
        <dbReference type="SAM" id="Coils"/>
    </source>
</evidence>
<dbReference type="AlphaFoldDB" id="A0A086LN53"/>
<keyword evidence="1" id="KW-0547">Nucleotide-binding</keyword>
<keyword evidence="6" id="KW-0378">Hydrolase</keyword>
<dbReference type="Pfam" id="PF00004">
    <property type="entry name" value="AAA"/>
    <property type="match status" value="1"/>
</dbReference>
<name>A0A086LN53_TOXGO</name>